<dbReference type="SUPFAM" id="SSF53613">
    <property type="entry name" value="Ribokinase-like"/>
    <property type="match status" value="1"/>
</dbReference>
<accession>A0A4R3NR15</accession>
<dbReference type="EC" id="2.7.1.50" evidence="11"/>
<dbReference type="GO" id="GO:0004417">
    <property type="term" value="F:hydroxyethylthiazole kinase activity"/>
    <property type="evidence" value="ECO:0007669"/>
    <property type="project" value="UniProtKB-UniRule"/>
</dbReference>
<feature type="binding site" evidence="11">
    <location>
        <position position="166"/>
    </location>
    <ligand>
        <name>ATP</name>
        <dbReference type="ChEBI" id="CHEBI:30616"/>
    </ligand>
</feature>
<dbReference type="OrthoDB" id="8909021at2"/>
<dbReference type="CDD" id="cd01170">
    <property type="entry name" value="THZ_kinase"/>
    <property type="match status" value="1"/>
</dbReference>
<keyword evidence="9 11" id="KW-0460">Magnesium</keyword>
<dbReference type="GO" id="GO:0000287">
    <property type="term" value="F:magnesium ion binding"/>
    <property type="evidence" value="ECO:0007669"/>
    <property type="project" value="UniProtKB-UniRule"/>
</dbReference>
<dbReference type="HAMAP" id="MF_00228">
    <property type="entry name" value="Thz_kinase"/>
    <property type="match status" value="1"/>
</dbReference>
<evidence type="ECO:0000256" key="7">
    <source>
        <dbReference type="ARBA" id="ARBA00022777"/>
    </source>
</evidence>
<feature type="binding site" evidence="11">
    <location>
        <position position="120"/>
    </location>
    <ligand>
        <name>ATP</name>
        <dbReference type="ChEBI" id="CHEBI:30616"/>
    </ligand>
</feature>
<organism evidence="12 13">
    <name type="scientific">Martelella mediterranea</name>
    <dbReference type="NCBI Taxonomy" id="293089"/>
    <lineage>
        <taxon>Bacteria</taxon>
        <taxon>Pseudomonadati</taxon>
        <taxon>Pseudomonadota</taxon>
        <taxon>Alphaproteobacteria</taxon>
        <taxon>Hyphomicrobiales</taxon>
        <taxon>Aurantimonadaceae</taxon>
        <taxon>Martelella</taxon>
    </lineage>
</organism>
<dbReference type="NCBIfam" id="NF006830">
    <property type="entry name" value="PRK09355.1"/>
    <property type="match status" value="1"/>
</dbReference>
<keyword evidence="6 11" id="KW-0547">Nucleotide-binding</keyword>
<dbReference type="UniPathway" id="UPA00060">
    <property type="reaction ID" value="UER00139"/>
</dbReference>
<gene>
    <name evidence="11" type="primary">thiM</name>
    <name evidence="12" type="ORF">EDC90_101615</name>
</gene>
<dbReference type="GO" id="GO:0005524">
    <property type="term" value="F:ATP binding"/>
    <property type="evidence" value="ECO:0007669"/>
    <property type="project" value="UniProtKB-UniRule"/>
</dbReference>
<comment type="pathway">
    <text evidence="3 11">Cofactor biosynthesis; thiamine diphosphate biosynthesis; 4-methyl-5-(2-phosphoethyl)-thiazole from 5-(2-hydroxyethyl)-4-methylthiazole: step 1/1.</text>
</comment>
<evidence type="ECO:0000256" key="8">
    <source>
        <dbReference type="ARBA" id="ARBA00022840"/>
    </source>
</evidence>
<dbReference type="PRINTS" id="PR01099">
    <property type="entry name" value="HYETHTZKNASE"/>
</dbReference>
<keyword evidence="4 11" id="KW-0808">Transferase</keyword>
<comment type="caution">
    <text evidence="12">The sequence shown here is derived from an EMBL/GenBank/DDBJ whole genome shotgun (WGS) entry which is preliminary data.</text>
</comment>
<dbReference type="PIRSF" id="PIRSF000513">
    <property type="entry name" value="Thz_kinase"/>
    <property type="match status" value="1"/>
</dbReference>
<dbReference type="InterPro" id="IPR000417">
    <property type="entry name" value="Hyethyz_kinase"/>
</dbReference>
<keyword evidence="8 11" id="KW-0067">ATP-binding</keyword>
<dbReference type="RefSeq" id="WP_132311624.1">
    <property type="nucleotide sequence ID" value="NZ_SMAR01000016.1"/>
</dbReference>
<evidence type="ECO:0000256" key="9">
    <source>
        <dbReference type="ARBA" id="ARBA00022842"/>
    </source>
</evidence>
<evidence type="ECO:0000256" key="4">
    <source>
        <dbReference type="ARBA" id="ARBA00022679"/>
    </source>
</evidence>
<keyword evidence="5 11" id="KW-0479">Metal-binding</keyword>
<dbReference type="AlphaFoldDB" id="A0A4R3NR15"/>
<keyword evidence="13" id="KW-1185">Reference proteome</keyword>
<dbReference type="Pfam" id="PF02110">
    <property type="entry name" value="HK"/>
    <property type="match status" value="1"/>
</dbReference>
<comment type="catalytic activity">
    <reaction evidence="1 11">
        <text>5-(2-hydroxyethyl)-4-methylthiazole + ATP = 4-methyl-5-(2-phosphooxyethyl)-thiazole + ADP + H(+)</text>
        <dbReference type="Rhea" id="RHEA:24212"/>
        <dbReference type="ChEBI" id="CHEBI:15378"/>
        <dbReference type="ChEBI" id="CHEBI:17957"/>
        <dbReference type="ChEBI" id="CHEBI:30616"/>
        <dbReference type="ChEBI" id="CHEBI:58296"/>
        <dbReference type="ChEBI" id="CHEBI:456216"/>
        <dbReference type="EC" id="2.7.1.50"/>
    </reaction>
</comment>
<name>A0A4R3NR15_9HYPH</name>
<comment type="function">
    <text evidence="11">Catalyzes the phosphorylation of the hydroxyl group of 4-methyl-5-beta-hydroxyethylthiazole (THZ).</text>
</comment>
<comment type="cofactor">
    <cofactor evidence="2 11">
        <name>Mg(2+)</name>
        <dbReference type="ChEBI" id="CHEBI:18420"/>
    </cofactor>
</comment>
<evidence type="ECO:0000256" key="6">
    <source>
        <dbReference type="ARBA" id="ARBA00022741"/>
    </source>
</evidence>
<evidence type="ECO:0000313" key="12">
    <source>
        <dbReference type="EMBL" id="TCT37829.1"/>
    </source>
</evidence>
<evidence type="ECO:0000256" key="11">
    <source>
        <dbReference type="HAMAP-Rule" id="MF_00228"/>
    </source>
</evidence>
<feature type="binding site" evidence="11">
    <location>
        <position position="45"/>
    </location>
    <ligand>
        <name>substrate</name>
    </ligand>
</feature>
<evidence type="ECO:0000256" key="5">
    <source>
        <dbReference type="ARBA" id="ARBA00022723"/>
    </source>
</evidence>
<dbReference type="EMBL" id="SMAR01000016">
    <property type="protein sequence ID" value="TCT37829.1"/>
    <property type="molecule type" value="Genomic_DNA"/>
</dbReference>
<dbReference type="Gene3D" id="3.40.1190.20">
    <property type="match status" value="1"/>
</dbReference>
<protein>
    <recommendedName>
        <fullName evidence="11">Hydroxyethylthiazole kinase</fullName>
        <ecNumber evidence="11">2.7.1.50</ecNumber>
    </recommendedName>
    <alternativeName>
        <fullName evidence="11">4-methyl-5-beta-hydroxyethylthiazole kinase</fullName>
        <shortName evidence="11">TH kinase</shortName>
        <shortName evidence="11">Thz kinase</shortName>
    </alternativeName>
</protein>
<evidence type="ECO:0000256" key="3">
    <source>
        <dbReference type="ARBA" id="ARBA00004868"/>
    </source>
</evidence>
<evidence type="ECO:0000256" key="10">
    <source>
        <dbReference type="ARBA" id="ARBA00022977"/>
    </source>
</evidence>
<evidence type="ECO:0000256" key="1">
    <source>
        <dbReference type="ARBA" id="ARBA00001771"/>
    </source>
</evidence>
<feature type="binding site" evidence="11">
    <location>
        <position position="193"/>
    </location>
    <ligand>
        <name>substrate</name>
    </ligand>
</feature>
<comment type="similarity">
    <text evidence="11">Belongs to the Thz kinase family.</text>
</comment>
<keyword evidence="10 11" id="KW-0784">Thiamine biosynthesis</keyword>
<sequence length="266" mass="27321">MTDIAPEKIFEKMRSETPLVQCITNYVAMNIAANVLLSAGASPAMIHAEEEAGDFAKIASALTINIGTLSPQWIAGMKAAANGANEAGTPWVMDPVAHFATPYRANAALEILNLGPTILRGNASEILAFSGATSGGKGVDSGDSVEAAEATAKTLATERSMVVAVTGEKDFVTDGKRVARISGGSPMMPQITAMGCALTGLVGAFSGVHRDDPFEATVTALALFGVAGARAHKSASGPGSFSVQFLDQLAAITPEDLKKEAGIELQ</sequence>
<proteinExistence type="inferred from homology"/>
<reference evidence="12 13" key="1">
    <citation type="submission" date="2019-03" db="EMBL/GenBank/DDBJ databases">
        <title>Freshwater and sediment microbial communities from various areas in North America, analyzing microbe dynamics in response to fracking.</title>
        <authorList>
            <person name="Lamendella R."/>
        </authorList>
    </citation>
    <scope>NUCLEOTIDE SEQUENCE [LARGE SCALE GENOMIC DNA]</scope>
    <source>
        <strain evidence="12 13">175.2</strain>
    </source>
</reference>
<dbReference type="GO" id="GO:0009228">
    <property type="term" value="P:thiamine biosynthetic process"/>
    <property type="evidence" value="ECO:0007669"/>
    <property type="project" value="UniProtKB-KW"/>
</dbReference>
<dbReference type="GO" id="GO:0009229">
    <property type="term" value="P:thiamine diphosphate biosynthetic process"/>
    <property type="evidence" value="ECO:0007669"/>
    <property type="project" value="UniProtKB-UniRule"/>
</dbReference>
<evidence type="ECO:0000256" key="2">
    <source>
        <dbReference type="ARBA" id="ARBA00001946"/>
    </source>
</evidence>
<evidence type="ECO:0000313" key="13">
    <source>
        <dbReference type="Proteomes" id="UP000295097"/>
    </source>
</evidence>
<dbReference type="NCBIfam" id="TIGR00694">
    <property type="entry name" value="thiM"/>
    <property type="match status" value="1"/>
</dbReference>
<dbReference type="Proteomes" id="UP000295097">
    <property type="component" value="Unassembled WGS sequence"/>
</dbReference>
<keyword evidence="7 11" id="KW-0418">Kinase</keyword>
<dbReference type="InterPro" id="IPR029056">
    <property type="entry name" value="Ribokinase-like"/>
</dbReference>